<keyword evidence="2" id="KW-0805">Transcription regulation</keyword>
<dbReference type="SUPFAM" id="SSF53271">
    <property type="entry name" value="PRTase-like"/>
    <property type="match status" value="1"/>
</dbReference>
<dbReference type="InterPro" id="IPR016059">
    <property type="entry name" value="DNA_ligase_ATP-dep_CS"/>
</dbReference>
<evidence type="ECO:0000313" key="8">
    <source>
        <dbReference type="EMBL" id="GAN37362.1"/>
    </source>
</evidence>
<dbReference type="Pfam" id="PF00156">
    <property type="entry name" value="Pribosyltran"/>
    <property type="match status" value="1"/>
</dbReference>
<dbReference type="CDD" id="cd06223">
    <property type="entry name" value="PRTases_typeI"/>
    <property type="match status" value="1"/>
</dbReference>
<dbReference type="PROSITE" id="PS00697">
    <property type="entry name" value="DNA_LIGASE_A1"/>
    <property type="match status" value="1"/>
</dbReference>
<feature type="domain" description="Phosphoribosyltransferase" evidence="6">
    <location>
        <begin position="109"/>
        <end position="237"/>
    </location>
</feature>
<dbReference type="Pfam" id="PF09182">
    <property type="entry name" value="PuR_N"/>
    <property type="match status" value="1"/>
</dbReference>
<dbReference type="Gene3D" id="1.10.10.10">
    <property type="entry name" value="Winged helix-like DNA-binding domain superfamily/Winged helix DNA-binding domain"/>
    <property type="match status" value="1"/>
</dbReference>
<accession>A0A0C9QC41</accession>
<evidence type="ECO:0000313" key="9">
    <source>
        <dbReference type="Proteomes" id="UP000032552"/>
    </source>
</evidence>
<dbReference type="InterPro" id="IPR000836">
    <property type="entry name" value="PRTase_dom"/>
</dbReference>
<evidence type="ECO:0000259" key="6">
    <source>
        <dbReference type="Pfam" id="PF00156"/>
    </source>
</evidence>
<comment type="subunit">
    <text evidence="1">Homodimer.</text>
</comment>
<dbReference type="PANTHER" id="PTHR43864:SF2">
    <property type="entry name" value="PUR OPERON REPRESSOR"/>
    <property type="match status" value="1"/>
</dbReference>
<dbReference type="PANTHER" id="PTHR43864">
    <property type="entry name" value="HYPOXANTHINE/GUANINE PHOSPHORIBOSYLTRANSFERASE"/>
    <property type="match status" value="1"/>
</dbReference>
<dbReference type="InterPro" id="IPR010078">
    <property type="entry name" value="PurR_Bsub"/>
</dbReference>
<protein>
    <submittedName>
        <fullName evidence="8">Pur operon repressor</fullName>
    </submittedName>
</protein>
<feature type="domain" description="Bacterial purine repressor N-terminal" evidence="7">
    <location>
        <begin position="5"/>
        <end position="74"/>
    </location>
</feature>
<dbReference type="InterPro" id="IPR015265">
    <property type="entry name" value="PuR_N"/>
</dbReference>
<gene>
    <name evidence="8" type="ORF">LC0644_1951</name>
</gene>
<dbReference type="AlphaFoldDB" id="A0A0C9QC41"/>
<dbReference type="Gene3D" id="3.40.50.2020">
    <property type="match status" value="1"/>
</dbReference>
<dbReference type="EMBL" id="BAYM01000151">
    <property type="protein sequence ID" value="GAN37362.1"/>
    <property type="molecule type" value="Genomic_DNA"/>
</dbReference>
<evidence type="ECO:0000256" key="3">
    <source>
        <dbReference type="ARBA" id="ARBA00023125"/>
    </source>
</evidence>
<dbReference type="InterPro" id="IPR036390">
    <property type="entry name" value="WH_DNA-bd_sf"/>
</dbReference>
<organism evidence="8 9">
    <name type="scientific">Lacticaseibacillus paracasei NRIC 0644</name>
    <dbReference type="NCBI Taxonomy" id="1435038"/>
    <lineage>
        <taxon>Bacteria</taxon>
        <taxon>Bacillati</taxon>
        <taxon>Bacillota</taxon>
        <taxon>Bacilli</taxon>
        <taxon>Lactobacillales</taxon>
        <taxon>Lactobacillaceae</taxon>
        <taxon>Lacticaseibacillus</taxon>
    </lineage>
</organism>
<proteinExistence type="inferred from homology"/>
<dbReference type="GO" id="GO:0045982">
    <property type="term" value="P:negative regulation of purine nucleobase metabolic process"/>
    <property type="evidence" value="ECO:0007669"/>
    <property type="project" value="InterPro"/>
</dbReference>
<dbReference type="InterPro" id="IPR050118">
    <property type="entry name" value="Pur/Pyrimidine_PRTase"/>
</dbReference>
<sequence length="283" mass="31304">MMKVRRSDRLIDMTRYLLERPHTLIPLTFFSKRYESAKSSISEDLAIVRRTFAQRQTGILETVPGAAGGVRYIPIMGEDEAENFIAAMSKRLSETDRLLPGGYVYLSDLLGTPSVLRQIGRLIATQYREAHVDAVMTVATKGIPIAQSVSQYLNVPFVIVRRDSKITEGSTVSVNYVSGSSARIEKMELSKRSLPANSRVLIVDDFMKGGGTVNGMKALIDEFNAKMVGITVFAEGKFDGDRMVSEYTSLIRVDKVDTKANTLHATAGNFLDQNRQLLEVAGQ</sequence>
<evidence type="ECO:0000256" key="4">
    <source>
        <dbReference type="ARBA" id="ARBA00023163"/>
    </source>
</evidence>
<evidence type="ECO:0000256" key="1">
    <source>
        <dbReference type="ARBA" id="ARBA00011738"/>
    </source>
</evidence>
<dbReference type="GO" id="GO:0045892">
    <property type="term" value="P:negative regulation of DNA-templated transcription"/>
    <property type="evidence" value="ECO:0007669"/>
    <property type="project" value="InterPro"/>
</dbReference>
<comment type="caution">
    <text evidence="8">The sequence shown here is derived from an EMBL/GenBank/DDBJ whole genome shotgun (WGS) entry which is preliminary data.</text>
</comment>
<dbReference type="NCBIfam" id="TIGR01743">
    <property type="entry name" value="purR_Bsub"/>
    <property type="match status" value="1"/>
</dbReference>
<evidence type="ECO:0000256" key="2">
    <source>
        <dbReference type="ARBA" id="ARBA00023015"/>
    </source>
</evidence>
<comment type="similarity">
    <text evidence="5">Belongs to the purine/pyrimidine phosphoribosyltransferase family. PurR subfamily.</text>
</comment>
<evidence type="ECO:0000256" key="5">
    <source>
        <dbReference type="ARBA" id="ARBA00049656"/>
    </source>
</evidence>
<keyword evidence="4" id="KW-0804">Transcription</keyword>
<name>A0A0C9QC41_LACPA</name>
<dbReference type="SUPFAM" id="SSF46785">
    <property type="entry name" value="Winged helix' DNA-binding domain"/>
    <property type="match status" value="1"/>
</dbReference>
<dbReference type="InterPro" id="IPR029057">
    <property type="entry name" value="PRTase-like"/>
</dbReference>
<reference evidence="9" key="1">
    <citation type="submission" date="2014-05" db="EMBL/GenBank/DDBJ databases">
        <title>Whole genome sequencing of Lactobacillus casei NRIC0644.</title>
        <authorList>
            <person name="Atarashi H."/>
            <person name="Yoshida Y."/>
            <person name="Fujimura S."/>
            <person name="Tanaka N."/>
            <person name="Shiwa Y."/>
            <person name="Yoshikawa H."/>
            <person name="Okada S."/>
            <person name="Nakagawa J."/>
        </authorList>
    </citation>
    <scope>NUCLEOTIDE SEQUENCE [LARGE SCALE GENOMIC DNA]</scope>
    <source>
        <strain evidence="9">NRIC0644</strain>
    </source>
</reference>
<dbReference type="InterPro" id="IPR036388">
    <property type="entry name" value="WH-like_DNA-bd_sf"/>
</dbReference>
<dbReference type="GO" id="GO:0003677">
    <property type="term" value="F:DNA binding"/>
    <property type="evidence" value="ECO:0007669"/>
    <property type="project" value="UniProtKB-KW"/>
</dbReference>
<keyword evidence="3" id="KW-0238">DNA-binding</keyword>
<evidence type="ECO:0000259" key="7">
    <source>
        <dbReference type="Pfam" id="PF09182"/>
    </source>
</evidence>
<dbReference type="GO" id="GO:0003909">
    <property type="term" value="F:DNA ligase activity"/>
    <property type="evidence" value="ECO:0007669"/>
    <property type="project" value="InterPro"/>
</dbReference>
<dbReference type="Proteomes" id="UP000032552">
    <property type="component" value="Unassembled WGS sequence"/>
</dbReference>